<dbReference type="AlphaFoldDB" id="A0A6J0B945"/>
<organism evidence="3">
    <name type="scientific">Neodiprion lecontei</name>
    <name type="common">Redheaded pine sawfly</name>
    <dbReference type="NCBI Taxonomy" id="441921"/>
    <lineage>
        <taxon>Eukaryota</taxon>
        <taxon>Metazoa</taxon>
        <taxon>Ecdysozoa</taxon>
        <taxon>Arthropoda</taxon>
        <taxon>Hexapoda</taxon>
        <taxon>Insecta</taxon>
        <taxon>Pterygota</taxon>
        <taxon>Neoptera</taxon>
        <taxon>Endopterygota</taxon>
        <taxon>Hymenoptera</taxon>
        <taxon>Tenthredinoidea</taxon>
        <taxon>Diprionidae</taxon>
        <taxon>Diprioninae</taxon>
        <taxon>Neodiprion</taxon>
    </lineage>
</organism>
<protein>
    <submittedName>
        <fullName evidence="3">Uncharacterized protein LOC107218205 isoform X1</fullName>
    </submittedName>
</protein>
<gene>
    <name evidence="3" type="primary">LOC107218205</name>
</gene>
<feature type="domain" description="F-box" evidence="1">
    <location>
        <begin position="8"/>
        <end position="55"/>
    </location>
</feature>
<accession>A0A6J0B945</accession>
<dbReference type="Pfam" id="PF12937">
    <property type="entry name" value="F-box-like"/>
    <property type="match status" value="1"/>
</dbReference>
<reference evidence="3" key="1">
    <citation type="submission" date="2025-08" db="UniProtKB">
        <authorList>
            <consortium name="RefSeq"/>
        </authorList>
    </citation>
    <scope>IDENTIFICATION</scope>
    <source>
        <tissue evidence="3">Thorax and Abdomen</tissue>
    </source>
</reference>
<dbReference type="GeneID" id="107218205"/>
<dbReference type="CDD" id="cd09917">
    <property type="entry name" value="F-box_SF"/>
    <property type="match status" value="1"/>
</dbReference>
<dbReference type="InterPro" id="IPR032675">
    <property type="entry name" value="LRR_dom_sf"/>
</dbReference>
<keyword evidence="2" id="KW-1185">Reference proteome</keyword>
<dbReference type="Gene3D" id="3.80.10.10">
    <property type="entry name" value="Ribonuclease Inhibitor"/>
    <property type="match status" value="2"/>
</dbReference>
<evidence type="ECO:0000259" key="1">
    <source>
        <dbReference type="PROSITE" id="PS50181"/>
    </source>
</evidence>
<evidence type="ECO:0000313" key="2">
    <source>
        <dbReference type="Proteomes" id="UP000829291"/>
    </source>
</evidence>
<dbReference type="SUPFAM" id="SSF52047">
    <property type="entry name" value="RNI-like"/>
    <property type="match status" value="2"/>
</dbReference>
<dbReference type="PROSITE" id="PS50181">
    <property type="entry name" value="FBOX"/>
    <property type="match status" value="1"/>
</dbReference>
<sequence length="643" mass="74954">MSQNNNIGGIVSRIPYEIWVHIILYLNARERVSLGYSCRQFYRIVFKETKLLRDLDFSPNGYLTSALDIYSCFSRQRKKHIRKLNISNCVTVVLSNLLKTYIKSALNLVEINIQGIKFRDIQDVGTFLQPLTHLQRLSFDWPRQLGAVHYEETTAAKFLYQPFSRLRYLSIIFDNSNFSVEVVTCLQLCLELIELHLFQLSLPVYDYKGIQNLHLIPLPHLKIVEYCGYKSAEVLKIVECFIPEPRLWTDFYMGPYDRVDGFYFEKNVLIIDKSINSEPRRIWLMTSHILLKTLLVKNFEDAPNGYCCLSGEAMKAPCLLKIDEMKSHYINLNKSGMIHEAKQQISYLNMYHPITPECDIHLVAGAFPNLTELVLCNLIKRESVTKPNVHPQRHLKQRNASTEKVGDLMNTNLDSCFKMLVGNTPNLREFRLEAKREFICTRHYHEIWDLDSLHLISGWRNLRALCLSSIPIKDGWFLVQIGRKCTHLEKLELYNMSTTNDCCYTTELSYMVMHLQNLREFTFHEINVGKVSKVFFWLGRNPELRKVSVKSEEPPSDTLCVMTSSIEHLLYCCPKLAIFFCVFDGVHKEYSNELTHTLQRSKILFNRPKLQFQVVAGPYPQNIVYEDLSPLKFPHKLTRSVTM</sequence>
<dbReference type="InterPro" id="IPR001810">
    <property type="entry name" value="F-box_dom"/>
</dbReference>
<name>A0A6J0B945_NEOLC</name>
<dbReference type="OrthoDB" id="9856535at2759"/>
<dbReference type="KEGG" id="nlo:107218205"/>
<proteinExistence type="predicted"/>
<evidence type="ECO:0000313" key="3">
    <source>
        <dbReference type="RefSeq" id="XP_015511489.1"/>
    </source>
</evidence>
<dbReference type="Proteomes" id="UP000829291">
    <property type="component" value="Chromosome 5"/>
</dbReference>
<dbReference type="InParanoid" id="A0A6J0B945"/>
<dbReference type="RefSeq" id="XP_015511489.1">
    <property type="nucleotide sequence ID" value="XM_015656003.2"/>
</dbReference>
<dbReference type="InterPro" id="IPR036047">
    <property type="entry name" value="F-box-like_dom_sf"/>
</dbReference>
<dbReference type="SUPFAM" id="SSF81383">
    <property type="entry name" value="F-box domain"/>
    <property type="match status" value="1"/>
</dbReference>